<feature type="compositionally biased region" description="Polar residues" evidence="1">
    <location>
        <begin position="59"/>
        <end position="82"/>
    </location>
</feature>
<protein>
    <submittedName>
        <fullName evidence="2">Uncharacterized protein</fullName>
    </submittedName>
</protein>
<keyword evidence="3" id="KW-1185">Reference proteome</keyword>
<feature type="region of interest" description="Disordered" evidence="1">
    <location>
        <begin position="24"/>
        <end position="116"/>
    </location>
</feature>
<evidence type="ECO:0000313" key="3">
    <source>
        <dbReference type="Proteomes" id="UP000266188"/>
    </source>
</evidence>
<accession>A0A3A2Z2Y1</accession>
<proteinExistence type="predicted"/>
<evidence type="ECO:0000313" key="2">
    <source>
        <dbReference type="EMBL" id="RJE17432.1"/>
    </source>
</evidence>
<dbReference type="EMBL" id="MVGC01000966">
    <property type="protein sequence ID" value="RJE17432.1"/>
    <property type="molecule type" value="Genomic_DNA"/>
</dbReference>
<dbReference type="Proteomes" id="UP000266188">
    <property type="component" value="Unassembled WGS sequence"/>
</dbReference>
<comment type="caution">
    <text evidence="2">The sequence shown here is derived from an EMBL/GenBank/DDBJ whole genome shotgun (WGS) entry which is preliminary data.</text>
</comment>
<gene>
    <name evidence="2" type="ORF">PHISCL_10231</name>
</gene>
<dbReference type="STRING" id="2070753.A0A3A2Z2Y1"/>
<sequence>MEAWGGIRGFRVLLRRREGARIRAGKAGVGCGDISMDSHSSGSARGGNGPTEGPRRVTRSSTRGKSATTAIADSISEVTSPRTSQNSPSSPTLTPTPSPAGTTRSRAKLRKRPTIASSPVPAWLRADTDPSAIRTFAEVRAIVNRVKADFEELRDRKLSTSAGEGKAVMPKFPDIEILPVFYEGIFVEQQRGRGRARV</sequence>
<dbReference type="OrthoDB" id="4161595at2759"/>
<dbReference type="AlphaFoldDB" id="A0A3A2Z2Y1"/>
<feature type="compositionally biased region" description="Low complexity" evidence="1">
    <location>
        <begin position="83"/>
        <end position="103"/>
    </location>
</feature>
<organism evidence="2 3">
    <name type="scientific">Aspergillus sclerotialis</name>
    <dbReference type="NCBI Taxonomy" id="2070753"/>
    <lineage>
        <taxon>Eukaryota</taxon>
        <taxon>Fungi</taxon>
        <taxon>Dikarya</taxon>
        <taxon>Ascomycota</taxon>
        <taxon>Pezizomycotina</taxon>
        <taxon>Eurotiomycetes</taxon>
        <taxon>Eurotiomycetidae</taxon>
        <taxon>Eurotiales</taxon>
        <taxon>Aspergillaceae</taxon>
        <taxon>Aspergillus</taxon>
        <taxon>Aspergillus subgen. Polypaecilum</taxon>
    </lineage>
</organism>
<reference evidence="3" key="1">
    <citation type="submission" date="2017-02" db="EMBL/GenBank/DDBJ databases">
        <authorList>
            <person name="Tafer H."/>
            <person name="Lopandic K."/>
        </authorList>
    </citation>
    <scope>NUCLEOTIDE SEQUENCE [LARGE SCALE GENOMIC DNA]</scope>
    <source>
        <strain evidence="3">CBS 366.77</strain>
    </source>
</reference>
<evidence type="ECO:0000256" key="1">
    <source>
        <dbReference type="SAM" id="MobiDB-lite"/>
    </source>
</evidence>
<name>A0A3A2Z2Y1_9EURO</name>